<evidence type="ECO:0000256" key="3">
    <source>
        <dbReference type="PROSITE-ProRule" id="PRU00283"/>
    </source>
</evidence>
<feature type="region of interest" description="Disordered" evidence="5">
    <location>
        <begin position="400"/>
        <end position="433"/>
    </location>
</feature>
<dbReference type="Gene3D" id="3.40.850.10">
    <property type="entry name" value="Kinesin motor domain"/>
    <property type="match status" value="1"/>
</dbReference>
<reference evidence="7 8" key="1">
    <citation type="submission" date="2019-07" db="EMBL/GenBank/DDBJ databases">
        <title>Genomics analysis of Aphanomyces spp. identifies a new class of oomycete effector associated with host adaptation.</title>
        <authorList>
            <person name="Gaulin E."/>
        </authorList>
    </citation>
    <scope>NUCLEOTIDE SEQUENCE [LARGE SCALE GENOMIC DNA]</scope>
    <source>
        <strain evidence="7 8">ATCC 201684</strain>
    </source>
</reference>
<feature type="compositionally biased region" description="Polar residues" evidence="5">
    <location>
        <begin position="84"/>
        <end position="98"/>
    </location>
</feature>
<sequence length="1161" mass="127995">MDDALDTGLRQEVCAALANMAEGQETNEEKLMREALLDGASRVSISTMLRRRSMAEMDEDSNSSPRVTKTLDFDDTASNDDSESQYSEISCNTEDSYMTGTGTPPKPPIKRVLSKPKISSSTSSMSKTSSYGSLSSSISSRTRPSSIPVPRESTLRTRNTTTTTRPPVTTTASTTRSSSMKSKLPLKTTTASTSSADAKPRSRASTPSGSPTISSRKTVISDTASNSSSTSSRALPRTNSLPKSMKSTGSSSSLTSSPTPSPPMSVISPPTLIRGKSMSQVSVTNLFKIHFTSEDEIEAVLSQPPLRAIDSRGRVEQQDKYIRKLKYRLRELKMQRDAFSLACQGVERDLIEEHAATARAYAAAKQELANSAASAATLPLGAIAVAPVAVTPVTVAPQPSTMVSTTGEPSGPVAATPPPPTTTNTTANPPAPTSSLLLDEDLKTLDSNMQEFVRAAMERSTSQMVAKYQALLLDKEQAHEQQLQSLREHYTKSMSSSTADAWSTVSQLQAQCKALDAEKTNVTLQLTQLKIDHAALRDELHDFQERVRLQDEENTSAKTFWQKSTDMIKENRRLTEEIVHLSSQVAKAQEVIAAKEVSLAALQASMQDLEAEYKAVEGEKHAWNDRLTTVEAALQEERARREHFQVAQHQLTQDNTALYAQMMAIQAGCEARLEEMKAQYEQQRSAYAEEMKMLQTENRMISRHNGPRSPIVEDDKGELEKLSANFLEVRTQLAAQLEYVAELERQVHEGNILRRQMHNTIQELRGNVRVHVRLRPFLPSDGELTKMKTSCWSVDEDNSTVFNGKHRFTFDKLFGQTRGQEHIFNEVSDFIQSAIDGYHVCIFAYGQTGSGKTFTMQGGRRPEMRGIIPRAMSLIMGCCSTLQEQGWTYSLEVTFMEIYNETIRDLLSTDTSVKYNIRTDKNGKNYVENLRRYPISLAEGVEQIEHIMETAACNRSVEKTDMNAESSRSHSIFTLHLHGHREDEDDAEVDLLGSLSLVDLAGSERISRSGATGDRLKEAQAINKSLSALADVFGAIAKKQAHVPYRNSKLTYVLQPALSGDGKTLMMVNLSPTDTSIDESLCSLRFAQQVNACELGSAQRNVKKDMREPRSQREVSPPPVTPPKPTRASALQPRLSLGPNVKLAITPKPKRAPGTRSIESS</sequence>
<dbReference type="Gene3D" id="1.10.287.1490">
    <property type="match status" value="1"/>
</dbReference>
<dbReference type="PRINTS" id="PR00380">
    <property type="entry name" value="KINESINHEAVY"/>
</dbReference>
<dbReference type="Proteomes" id="UP000481153">
    <property type="component" value="Unassembled WGS sequence"/>
</dbReference>
<keyword evidence="1 3" id="KW-0547">Nucleotide-binding</keyword>
<protein>
    <recommendedName>
        <fullName evidence="6">Kinesin motor domain-containing protein</fullName>
    </recommendedName>
</protein>
<dbReference type="InterPro" id="IPR019821">
    <property type="entry name" value="Kinesin_motor_CS"/>
</dbReference>
<organism evidence="7 8">
    <name type="scientific">Aphanomyces euteiches</name>
    <dbReference type="NCBI Taxonomy" id="100861"/>
    <lineage>
        <taxon>Eukaryota</taxon>
        <taxon>Sar</taxon>
        <taxon>Stramenopiles</taxon>
        <taxon>Oomycota</taxon>
        <taxon>Saprolegniomycetes</taxon>
        <taxon>Saprolegniales</taxon>
        <taxon>Verrucalvaceae</taxon>
        <taxon>Aphanomyces</taxon>
    </lineage>
</organism>
<gene>
    <name evidence="7" type="ORF">Ae201684_013397</name>
</gene>
<keyword evidence="3" id="KW-0505">Motor protein</keyword>
<evidence type="ECO:0000313" key="8">
    <source>
        <dbReference type="Proteomes" id="UP000481153"/>
    </source>
</evidence>
<feature type="compositionally biased region" description="Pro residues" evidence="5">
    <location>
        <begin position="1116"/>
        <end position="1125"/>
    </location>
</feature>
<dbReference type="InterPro" id="IPR027640">
    <property type="entry name" value="Kinesin-like_fam"/>
</dbReference>
<dbReference type="SUPFAM" id="SSF52540">
    <property type="entry name" value="P-loop containing nucleoside triphosphate hydrolases"/>
    <property type="match status" value="1"/>
</dbReference>
<evidence type="ECO:0000256" key="4">
    <source>
        <dbReference type="SAM" id="Coils"/>
    </source>
</evidence>
<evidence type="ECO:0000313" key="7">
    <source>
        <dbReference type="EMBL" id="KAF0728827.1"/>
    </source>
</evidence>
<feature type="compositionally biased region" description="Low complexity" evidence="5">
    <location>
        <begin position="240"/>
        <end position="271"/>
    </location>
</feature>
<dbReference type="Pfam" id="PF00225">
    <property type="entry name" value="Kinesin"/>
    <property type="match status" value="1"/>
</dbReference>
<feature type="domain" description="Kinesin motor" evidence="6">
    <location>
        <begin position="767"/>
        <end position="1093"/>
    </location>
</feature>
<dbReference type="GO" id="GO:0007018">
    <property type="term" value="P:microtubule-based movement"/>
    <property type="evidence" value="ECO:0007669"/>
    <property type="project" value="InterPro"/>
</dbReference>
<keyword evidence="4" id="KW-0175">Coiled coil</keyword>
<dbReference type="InterPro" id="IPR036961">
    <property type="entry name" value="Kinesin_motor_dom_sf"/>
</dbReference>
<keyword evidence="8" id="KW-1185">Reference proteome</keyword>
<keyword evidence="2 3" id="KW-0067">ATP-binding</keyword>
<evidence type="ECO:0000256" key="1">
    <source>
        <dbReference type="ARBA" id="ARBA00022741"/>
    </source>
</evidence>
<dbReference type="PROSITE" id="PS00411">
    <property type="entry name" value="KINESIN_MOTOR_1"/>
    <property type="match status" value="1"/>
</dbReference>
<dbReference type="GO" id="GO:0005524">
    <property type="term" value="F:ATP binding"/>
    <property type="evidence" value="ECO:0007669"/>
    <property type="project" value="UniProtKB-UniRule"/>
</dbReference>
<dbReference type="InterPro" id="IPR001752">
    <property type="entry name" value="Kinesin_motor_dom"/>
</dbReference>
<dbReference type="GO" id="GO:0003777">
    <property type="term" value="F:microtubule motor activity"/>
    <property type="evidence" value="ECO:0007669"/>
    <property type="project" value="InterPro"/>
</dbReference>
<comment type="caution">
    <text evidence="7">The sequence shown here is derived from an EMBL/GenBank/DDBJ whole genome shotgun (WGS) entry which is preliminary data.</text>
</comment>
<feature type="coiled-coil region" evidence="4">
    <location>
        <begin position="670"/>
        <end position="697"/>
    </location>
</feature>
<dbReference type="InterPro" id="IPR027417">
    <property type="entry name" value="P-loop_NTPase"/>
</dbReference>
<dbReference type="PROSITE" id="PS50067">
    <property type="entry name" value="KINESIN_MOTOR_2"/>
    <property type="match status" value="1"/>
</dbReference>
<dbReference type="GO" id="GO:0008017">
    <property type="term" value="F:microtubule binding"/>
    <property type="evidence" value="ECO:0007669"/>
    <property type="project" value="InterPro"/>
</dbReference>
<feature type="region of interest" description="Disordered" evidence="5">
    <location>
        <begin position="52"/>
        <end position="271"/>
    </location>
</feature>
<feature type="compositionally biased region" description="Low complexity" evidence="5">
    <location>
        <begin position="221"/>
        <end position="232"/>
    </location>
</feature>
<dbReference type="PANTHER" id="PTHR47972">
    <property type="entry name" value="KINESIN-LIKE PROTEIN KLP-3"/>
    <property type="match status" value="1"/>
</dbReference>
<proteinExistence type="inferred from homology"/>
<evidence type="ECO:0000259" key="6">
    <source>
        <dbReference type="PROSITE" id="PS50067"/>
    </source>
</evidence>
<feature type="compositionally biased region" description="Low complexity" evidence="5">
    <location>
        <begin position="115"/>
        <end position="197"/>
    </location>
</feature>
<dbReference type="EMBL" id="VJMJ01000172">
    <property type="protein sequence ID" value="KAF0728827.1"/>
    <property type="molecule type" value="Genomic_DNA"/>
</dbReference>
<dbReference type="AlphaFoldDB" id="A0A6G0WNB7"/>
<evidence type="ECO:0000256" key="2">
    <source>
        <dbReference type="ARBA" id="ARBA00022840"/>
    </source>
</evidence>
<feature type="compositionally biased region" description="Basic and acidic residues" evidence="5">
    <location>
        <begin position="1102"/>
        <end position="1113"/>
    </location>
</feature>
<dbReference type="SMART" id="SM00129">
    <property type="entry name" value="KISc"/>
    <property type="match status" value="1"/>
</dbReference>
<comment type="similarity">
    <text evidence="3">Belongs to the TRAFAC class myosin-kinesin ATPase superfamily. Kinesin family.</text>
</comment>
<feature type="coiled-coil region" evidence="4">
    <location>
        <begin position="505"/>
        <end position="626"/>
    </location>
</feature>
<evidence type="ECO:0000256" key="5">
    <source>
        <dbReference type="SAM" id="MobiDB-lite"/>
    </source>
</evidence>
<accession>A0A6G0WNB7</accession>
<feature type="binding site" evidence="3">
    <location>
        <begin position="846"/>
        <end position="853"/>
    </location>
    <ligand>
        <name>ATP</name>
        <dbReference type="ChEBI" id="CHEBI:30616"/>
    </ligand>
</feature>
<feature type="region of interest" description="Disordered" evidence="5">
    <location>
        <begin position="1098"/>
        <end position="1161"/>
    </location>
</feature>
<feature type="compositionally biased region" description="Polar residues" evidence="5">
    <location>
        <begin position="203"/>
        <end position="220"/>
    </location>
</feature>
<name>A0A6G0WNB7_9STRA</name>
<feature type="compositionally biased region" description="Acidic residues" evidence="5">
    <location>
        <begin position="73"/>
        <end position="83"/>
    </location>
</feature>
<dbReference type="VEuPathDB" id="FungiDB:AeMF1_000473"/>